<feature type="chain" id="PRO_5013281567" evidence="1">
    <location>
        <begin position="25"/>
        <end position="119"/>
    </location>
</feature>
<dbReference type="KEGG" id="mmai:sS8_5029"/>
<keyword evidence="1" id="KW-0732">Signal</keyword>
<evidence type="ECO:0000313" key="2">
    <source>
        <dbReference type="EMBL" id="BBA36952.1"/>
    </source>
</evidence>
<accession>A0A250KZD2</accession>
<feature type="signal peptide" evidence="1">
    <location>
        <begin position="1"/>
        <end position="24"/>
    </location>
</feature>
<name>A0A250KZD2_9GAMM</name>
<dbReference type="AlphaFoldDB" id="A0A250KZD2"/>
<sequence length="119" mass="12485">MCNAKSFFLAAVLAMAAYTPASQADGYFSQVGDKFTRGFANLFTGIGEVPKNIAGASKKTNPVVGGTGGLIMGTLDTLGRTASGVFDIITSPIPTKSLVEPAYVWENFDQNTSYGDAYL</sequence>
<dbReference type="EMBL" id="AP017928">
    <property type="protein sequence ID" value="BBA36952.1"/>
    <property type="molecule type" value="Genomic_DNA"/>
</dbReference>
<gene>
    <name evidence="2" type="ORF">sS8_5029</name>
</gene>
<evidence type="ECO:0000313" key="3">
    <source>
        <dbReference type="Proteomes" id="UP000266313"/>
    </source>
</evidence>
<dbReference type="Proteomes" id="UP000266313">
    <property type="component" value="Chromosome"/>
</dbReference>
<protein>
    <submittedName>
        <fullName evidence="2">Putative exosortase-affiliated protein, TIGR04073 family</fullName>
    </submittedName>
</protein>
<evidence type="ECO:0000256" key="1">
    <source>
        <dbReference type="SAM" id="SignalP"/>
    </source>
</evidence>
<reference evidence="2 3" key="1">
    <citation type="submission" date="2016-12" db="EMBL/GenBank/DDBJ databases">
        <title>Genome sequencing of Methylocaldum marinum.</title>
        <authorList>
            <person name="Takeuchi M."/>
            <person name="Kamagata Y."/>
            <person name="Hiraoka S."/>
            <person name="Oshima K."/>
            <person name="Hattori M."/>
            <person name="Iwasaki W."/>
        </authorList>
    </citation>
    <scope>NUCLEOTIDE SEQUENCE [LARGE SCALE GENOMIC DNA]</scope>
    <source>
        <strain evidence="2 3">S8</strain>
    </source>
</reference>
<proteinExistence type="predicted"/>
<keyword evidence="3" id="KW-1185">Reference proteome</keyword>
<dbReference type="OrthoDB" id="8548499at2"/>
<dbReference type="NCBIfam" id="TIGR04073">
    <property type="entry name" value="exo_TIGR04073"/>
    <property type="match status" value="1"/>
</dbReference>
<organism evidence="2 3">
    <name type="scientific">Methylocaldum marinum</name>
    <dbReference type="NCBI Taxonomy" id="1432792"/>
    <lineage>
        <taxon>Bacteria</taxon>
        <taxon>Pseudomonadati</taxon>
        <taxon>Pseudomonadota</taxon>
        <taxon>Gammaproteobacteria</taxon>
        <taxon>Methylococcales</taxon>
        <taxon>Methylococcaceae</taxon>
        <taxon>Methylocaldum</taxon>
    </lineage>
</organism>
<dbReference type="InterPro" id="IPR023824">
    <property type="entry name" value="CHP04073_exosortase-affil"/>
</dbReference>